<protein>
    <submittedName>
        <fullName evidence="4">Short chain dehydrogenase/reductase family oxidoreductase</fullName>
    </submittedName>
</protein>
<dbReference type="EMBL" id="ARYI01000018">
    <property type="protein sequence ID" value="KCZ87530.1"/>
    <property type="molecule type" value="Genomic_DNA"/>
</dbReference>
<dbReference type="InterPro" id="IPR002347">
    <property type="entry name" value="SDR_fam"/>
</dbReference>
<keyword evidence="5" id="KW-1185">Reference proteome</keyword>
<dbReference type="PRINTS" id="PR00080">
    <property type="entry name" value="SDRFAMILY"/>
</dbReference>
<dbReference type="PROSITE" id="PS00061">
    <property type="entry name" value="ADH_SHORT"/>
    <property type="match status" value="1"/>
</dbReference>
<comment type="caution">
    <text evidence="4">The sequence shown here is derived from an EMBL/GenBank/DDBJ whole genome shotgun (WGS) entry which is preliminary data.</text>
</comment>
<proteinExistence type="inferred from homology"/>
<accession>A0A059FAA5</accession>
<dbReference type="InterPro" id="IPR036291">
    <property type="entry name" value="NAD(P)-bd_dom_sf"/>
</dbReference>
<sequence length="254" mass="26950">MTAPAASSQMRHVIVTGGSRGLGAAMIDGLLADGYRVSTCSRSKSPNIEALMAHPEYGSRFFWQRCEVGEADQVDAFVDAAVEWAGEDGLWGLVNNAGVAQTGILASFPNRETEKIIKVNLFGAIQAARAASEHMLRANKGGRIINISSIIGSRGYNGMTAYSASKAGMDGLTRALARELGRRKITVNSVAPGYVLTEMSSVLTPVQLNQIVNRTPLGMLADDEDVTNLVRFLLSDGARMITGQTILVDGGVSC</sequence>
<dbReference type="PRINTS" id="PR00081">
    <property type="entry name" value="GDHRDH"/>
</dbReference>
<dbReference type="InterPro" id="IPR020904">
    <property type="entry name" value="Sc_DH/Rdtase_CS"/>
</dbReference>
<reference evidence="4 5" key="1">
    <citation type="submission" date="2013-04" db="EMBL/GenBank/DDBJ databases">
        <title>Hyphomonas hirschiana VP5 Genome Sequencing.</title>
        <authorList>
            <person name="Lai Q."/>
            <person name="Shao Z."/>
        </authorList>
    </citation>
    <scope>NUCLEOTIDE SEQUENCE [LARGE SCALE GENOMIC DNA]</scope>
    <source>
        <strain evidence="4 5">VP5</strain>
    </source>
</reference>
<dbReference type="Gene3D" id="3.40.50.720">
    <property type="entry name" value="NAD(P)-binding Rossmann-like Domain"/>
    <property type="match status" value="1"/>
</dbReference>
<dbReference type="OrthoDB" id="9789398at2"/>
<evidence type="ECO:0000313" key="4">
    <source>
        <dbReference type="EMBL" id="KCZ87530.1"/>
    </source>
</evidence>
<evidence type="ECO:0000256" key="3">
    <source>
        <dbReference type="RuleBase" id="RU000363"/>
    </source>
</evidence>
<gene>
    <name evidence="4" type="ORF">HHI_15813</name>
</gene>
<organism evidence="4 5">
    <name type="scientific">Hyphomonas hirschiana VP5</name>
    <dbReference type="NCBI Taxonomy" id="1280951"/>
    <lineage>
        <taxon>Bacteria</taxon>
        <taxon>Pseudomonadati</taxon>
        <taxon>Pseudomonadota</taxon>
        <taxon>Alphaproteobacteria</taxon>
        <taxon>Hyphomonadales</taxon>
        <taxon>Hyphomonadaceae</taxon>
        <taxon>Hyphomonas</taxon>
    </lineage>
</organism>
<name>A0A059FAA5_9PROT</name>
<evidence type="ECO:0000256" key="1">
    <source>
        <dbReference type="ARBA" id="ARBA00006484"/>
    </source>
</evidence>
<dbReference type="PATRIC" id="fig|1280951.3.peg.3190"/>
<keyword evidence="2" id="KW-0560">Oxidoreductase</keyword>
<evidence type="ECO:0000313" key="5">
    <source>
        <dbReference type="Proteomes" id="UP000025061"/>
    </source>
</evidence>
<dbReference type="PANTHER" id="PTHR42760:SF40">
    <property type="entry name" value="3-OXOACYL-[ACYL-CARRIER-PROTEIN] REDUCTASE, CHLOROPLASTIC"/>
    <property type="match status" value="1"/>
</dbReference>
<dbReference type="SUPFAM" id="SSF51735">
    <property type="entry name" value="NAD(P)-binding Rossmann-fold domains"/>
    <property type="match status" value="1"/>
</dbReference>
<dbReference type="GO" id="GO:0016616">
    <property type="term" value="F:oxidoreductase activity, acting on the CH-OH group of donors, NAD or NADP as acceptor"/>
    <property type="evidence" value="ECO:0007669"/>
    <property type="project" value="TreeGrafter"/>
</dbReference>
<dbReference type="FunFam" id="3.40.50.720:FF:000173">
    <property type="entry name" value="3-oxoacyl-[acyl-carrier protein] reductase"/>
    <property type="match status" value="1"/>
</dbReference>
<dbReference type="GO" id="GO:0030497">
    <property type="term" value="P:fatty acid elongation"/>
    <property type="evidence" value="ECO:0007669"/>
    <property type="project" value="TreeGrafter"/>
</dbReference>
<dbReference type="Proteomes" id="UP000025061">
    <property type="component" value="Unassembled WGS sequence"/>
</dbReference>
<comment type="similarity">
    <text evidence="1 3">Belongs to the short-chain dehydrogenases/reductases (SDR) family.</text>
</comment>
<evidence type="ECO:0000256" key="2">
    <source>
        <dbReference type="ARBA" id="ARBA00023002"/>
    </source>
</evidence>
<dbReference type="RefSeq" id="WP_148205862.1">
    <property type="nucleotide sequence ID" value="NZ_ARYI01000018.1"/>
</dbReference>
<dbReference type="AlphaFoldDB" id="A0A059FAA5"/>
<dbReference type="PANTHER" id="PTHR42760">
    <property type="entry name" value="SHORT-CHAIN DEHYDROGENASES/REDUCTASES FAMILY MEMBER"/>
    <property type="match status" value="1"/>
</dbReference>
<dbReference type="Pfam" id="PF00106">
    <property type="entry name" value="adh_short"/>
    <property type="match status" value="1"/>
</dbReference>